<proteinExistence type="predicted"/>
<dbReference type="KEGG" id="nib:GU926_00315"/>
<evidence type="ECO:0000313" key="1">
    <source>
        <dbReference type="EMBL" id="QHL85968.1"/>
    </source>
</evidence>
<dbReference type="Gene3D" id="3.40.50.10600">
    <property type="entry name" value="SpoIIaa-like domains"/>
    <property type="match status" value="1"/>
</dbReference>
<dbReference type="InterPro" id="IPR021866">
    <property type="entry name" value="SpoIIAA-like"/>
</dbReference>
<accession>A0A6P1NVG0</accession>
<gene>
    <name evidence="1" type="ORF">GU926_00315</name>
</gene>
<sequence>MGDKTWEQTLATAIKPFTTAQVKFFPAEQQTEAMAWVQS</sequence>
<dbReference type="Proteomes" id="UP000464214">
    <property type="component" value="Chromosome"/>
</dbReference>
<dbReference type="SUPFAM" id="SSF52091">
    <property type="entry name" value="SpoIIaa-like"/>
    <property type="match status" value="1"/>
</dbReference>
<keyword evidence="2" id="KW-1185">Reference proteome</keyword>
<reference evidence="1 2" key="1">
    <citation type="submission" date="2020-01" db="EMBL/GenBank/DDBJ databases">
        <authorList>
            <person name="Kim M."/>
        </authorList>
    </citation>
    <scope>NUCLEOTIDE SEQUENCE [LARGE SCALE GENOMIC DNA]</scope>
    <source>
        <strain evidence="1 2">BT10</strain>
    </source>
</reference>
<protein>
    <recommendedName>
        <fullName evidence="3">STAS/SEC14 domain-containing protein</fullName>
    </recommendedName>
</protein>
<evidence type="ECO:0008006" key="3">
    <source>
        <dbReference type="Google" id="ProtNLM"/>
    </source>
</evidence>
<dbReference type="InterPro" id="IPR036513">
    <property type="entry name" value="STAS_dom_sf"/>
</dbReference>
<dbReference type="AlphaFoldDB" id="A0A6P1NVG0"/>
<evidence type="ECO:0000313" key="2">
    <source>
        <dbReference type="Proteomes" id="UP000464214"/>
    </source>
</evidence>
<name>A0A6P1NVG0_9BACT</name>
<dbReference type="EMBL" id="CP047897">
    <property type="protein sequence ID" value="QHL85968.1"/>
    <property type="molecule type" value="Genomic_DNA"/>
</dbReference>
<organism evidence="1 2">
    <name type="scientific">Nibribacter ruber</name>
    <dbReference type="NCBI Taxonomy" id="2698458"/>
    <lineage>
        <taxon>Bacteria</taxon>
        <taxon>Pseudomonadati</taxon>
        <taxon>Bacteroidota</taxon>
        <taxon>Cytophagia</taxon>
        <taxon>Cytophagales</taxon>
        <taxon>Hymenobacteraceae</taxon>
        <taxon>Nibribacter</taxon>
    </lineage>
</organism>
<dbReference type="InterPro" id="IPR038396">
    <property type="entry name" value="SpoIIAA-like_sf"/>
</dbReference>
<dbReference type="Pfam" id="PF11964">
    <property type="entry name" value="SpoIIAA-like"/>
    <property type="match status" value="1"/>
</dbReference>